<dbReference type="PIRSF" id="PIRSF016557">
    <property type="entry name" value="Caps_synth_CpsB"/>
    <property type="match status" value="1"/>
</dbReference>
<dbReference type="EMBL" id="JABBNU010000002">
    <property type="protein sequence ID" value="NMM47387.1"/>
    <property type="molecule type" value="Genomic_DNA"/>
</dbReference>
<reference evidence="5 6" key="1">
    <citation type="submission" date="2020-04" db="EMBL/GenBank/DDBJ databases">
        <title>Flammeovirgaceae bacterium KN852 isolated from deep sea.</title>
        <authorList>
            <person name="Zhang D.-C."/>
        </authorList>
    </citation>
    <scope>NUCLEOTIDE SEQUENCE [LARGE SCALE GENOMIC DNA]</scope>
    <source>
        <strain evidence="5 6">KN852</strain>
    </source>
</reference>
<dbReference type="AlphaFoldDB" id="A0A848ISS4"/>
<sequence>MVFSLFRSTKKVKQLPFKVDMHSHILPGIDDGVKTVEEGVEVVKKFQALGYEKLIATPHIMSDFYKNTPVTISNAYHELTKALDKEGVNIEIEYAAEYYLDDSFSEKVENDEQLLTFGDNYLLFETSYINPPVNIEEVIFLLFSKGIRPVWAHPERYPYLFERKLYERMKQRGVLFQLNANSLGGYYSPQAKKHAERLVKEKAIDFVGSDCHKLKHLNYLEDLMNKKVFKALLEKKYLNQSL</sequence>
<comment type="catalytic activity">
    <reaction evidence="4">
        <text>O-phospho-L-tyrosyl-[protein] + H2O = L-tyrosyl-[protein] + phosphate</text>
        <dbReference type="Rhea" id="RHEA:10684"/>
        <dbReference type="Rhea" id="RHEA-COMP:10136"/>
        <dbReference type="Rhea" id="RHEA-COMP:20101"/>
        <dbReference type="ChEBI" id="CHEBI:15377"/>
        <dbReference type="ChEBI" id="CHEBI:43474"/>
        <dbReference type="ChEBI" id="CHEBI:46858"/>
        <dbReference type="ChEBI" id="CHEBI:61978"/>
        <dbReference type="EC" id="3.1.3.48"/>
    </reaction>
</comment>
<evidence type="ECO:0000256" key="2">
    <source>
        <dbReference type="ARBA" id="ARBA00013064"/>
    </source>
</evidence>
<keyword evidence="6" id="KW-1185">Reference proteome</keyword>
<dbReference type="EC" id="3.1.3.48" evidence="2"/>
<protein>
    <recommendedName>
        <fullName evidence="2">protein-tyrosine-phosphatase</fullName>
        <ecNumber evidence="2">3.1.3.48</ecNumber>
    </recommendedName>
</protein>
<keyword evidence="3" id="KW-0378">Hydrolase</keyword>
<dbReference type="InterPro" id="IPR016667">
    <property type="entry name" value="Caps_polysacc_synth_CpsB/CapC"/>
</dbReference>
<evidence type="ECO:0000256" key="3">
    <source>
        <dbReference type="ARBA" id="ARBA00022801"/>
    </source>
</evidence>
<dbReference type="GO" id="GO:0030145">
    <property type="term" value="F:manganese ion binding"/>
    <property type="evidence" value="ECO:0007669"/>
    <property type="project" value="InterPro"/>
</dbReference>
<gene>
    <name evidence="5" type="ORF">HH304_03185</name>
</gene>
<proteinExistence type="inferred from homology"/>
<dbReference type="PANTHER" id="PTHR39181:SF1">
    <property type="entry name" value="TYROSINE-PROTEIN PHOSPHATASE YWQE"/>
    <property type="match status" value="1"/>
</dbReference>
<name>A0A848ISS4_9BACT</name>
<evidence type="ECO:0000256" key="1">
    <source>
        <dbReference type="ARBA" id="ARBA00005750"/>
    </source>
</evidence>
<evidence type="ECO:0000313" key="5">
    <source>
        <dbReference type="EMBL" id="NMM47387.1"/>
    </source>
</evidence>
<dbReference type="GO" id="GO:0004725">
    <property type="term" value="F:protein tyrosine phosphatase activity"/>
    <property type="evidence" value="ECO:0007669"/>
    <property type="project" value="UniProtKB-EC"/>
</dbReference>
<dbReference type="PANTHER" id="PTHR39181">
    <property type="entry name" value="TYROSINE-PROTEIN PHOSPHATASE YWQE"/>
    <property type="match status" value="1"/>
</dbReference>
<evidence type="ECO:0000256" key="4">
    <source>
        <dbReference type="ARBA" id="ARBA00051722"/>
    </source>
</evidence>
<comment type="caution">
    <text evidence="5">The sequence shown here is derived from an EMBL/GenBank/DDBJ whole genome shotgun (WGS) entry which is preliminary data.</text>
</comment>
<organism evidence="5 6">
    <name type="scientific">Marinigracilibium pacificum</name>
    <dbReference type="NCBI Taxonomy" id="2729599"/>
    <lineage>
        <taxon>Bacteria</taxon>
        <taxon>Pseudomonadati</taxon>
        <taxon>Bacteroidota</taxon>
        <taxon>Cytophagia</taxon>
        <taxon>Cytophagales</taxon>
        <taxon>Flammeovirgaceae</taxon>
        <taxon>Marinigracilibium</taxon>
    </lineage>
</organism>
<dbReference type="Pfam" id="PF19567">
    <property type="entry name" value="CpsB_CapC"/>
    <property type="match status" value="1"/>
</dbReference>
<comment type="similarity">
    <text evidence="1">Belongs to the metallo-dependent hydrolases superfamily. CpsB/CapC family.</text>
</comment>
<dbReference type="Gene3D" id="3.20.20.140">
    <property type="entry name" value="Metal-dependent hydrolases"/>
    <property type="match status" value="1"/>
</dbReference>
<dbReference type="Proteomes" id="UP000559010">
    <property type="component" value="Unassembled WGS sequence"/>
</dbReference>
<evidence type="ECO:0000313" key="6">
    <source>
        <dbReference type="Proteomes" id="UP000559010"/>
    </source>
</evidence>
<dbReference type="SUPFAM" id="SSF89550">
    <property type="entry name" value="PHP domain-like"/>
    <property type="match status" value="1"/>
</dbReference>
<dbReference type="InterPro" id="IPR016195">
    <property type="entry name" value="Pol/histidinol_Pase-like"/>
</dbReference>
<accession>A0A848ISS4</accession>